<accession>A0A964BVY7</accession>
<proteinExistence type="predicted"/>
<feature type="domain" description="DUF6930" evidence="1">
    <location>
        <begin position="10"/>
        <end position="134"/>
    </location>
</feature>
<comment type="caution">
    <text evidence="3">The sequence shown here is derived from an EMBL/GenBank/DDBJ whole genome shotgun (WGS) entry which is preliminary data.</text>
</comment>
<name>A0A964BVY7_9CYAN</name>
<sequence>MTALPNTTKSRLKKIPQVPGVVWEGDRRALGSMASHLDLGLSDDGECILWVDGSEGAVLAMDVVGEDMGIEAVVRTLLRAIESPHHPGQPHRPQKIVVRDREIQFFLRGALQGLEINIEYSPQLPLIDRLFESFGEVDGDEVSALPSIYQDGIKDVASKIWDNAPWELLADSDILRVELKNCQIDEVYLCIMGMMSAEFGVLLYRSLDSLKQFRAAALGENQSPAELEKAFLAQDCWFLNYEEADPESKWIAAEEVEPFFGSLHPFEGMRPFLDEEEAKIIYAVLETLLRFCDRHRPTLAQEPIDAISKSYRINLPQTDTKKQTIATKISTLPELTEELLELGISDYPDYFDEEIDTSVREDFVPDGSLITLTSLSLEVVKVLKQQRKTYHQSLDISPKGKKLPTIFIQTTRPKAKHLINRIKDAGGLKSVCFNLGQNSFSGDSFHLGMLQTGDDELHIFAEYSQEVVEHMEIVEEWQHSCQKTKGYCLLVIAMGATGNNRGNPQLKDMLALYEVKSIDGADIGMGVLELMPNFER</sequence>
<dbReference type="Pfam" id="PF22007">
    <property type="entry name" value="DUF6930"/>
    <property type="match status" value="1"/>
</dbReference>
<evidence type="ECO:0000259" key="2">
    <source>
        <dbReference type="Pfam" id="PF23988"/>
    </source>
</evidence>
<dbReference type="InterPro" id="IPR055733">
    <property type="entry name" value="DUF7309"/>
</dbReference>
<evidence type="ECO:0000313" key="4">
    <source>
        <dbReference type="Proteomes" id="UP000729733"/>
    </source>
</evidence>
<dbReference type="AlphaFoldDB" id="A0A964BVY7"/>
<evidence type="ECO:0000259" key="1">
    <source>
        <dbReference type="Pfam" id="PF22007"/>
    </source>
</evidence>
<evidence type="ECO:0000313" key="3">
    <source>
        <dbReference type="EMBL" id="MCC0178625.1"/>
    </source>
</evidence>
<keyword evidence="4" id="KW-1185">Reference proteome</keyword>
<feature type="domain" description="DUF7309" evidence="2">
    <location>
        <begin position="156"/>
        <end position="245"/>
    </location>
</feature>
<dbReference type="RefSeq" id="WP_229641726.1">
    <property type="nucleotide sequence ID" value="NZ_JADWDC010000049.1"/>
</dbReference>
<gene>
    <name evidence="3" type="ORF">I4641_16755</name>
</gene>
<dbReference type="InterPro" id="IPR054216">
    <property type="entry name" value="DUF6930"/>
</dbReference>
<reference evidence="3" key="1">
    <citation type="journal article" date="2021" name="Antonie Van Leeuwenhoek">
        <title>Draft genome and description of Waterburya agarophytonicola gen. nov. sp. nov. (Pleurocapsales, Cyanobacteria): a seaweed symbiont.</title>
        <authorList>
            <person name="Bonthond G."/>
            <person name="Shalygin S."/>
            <person name="Bayer T."/>
            <person name="Weinberger F."/>
        </authorList>
    </citation>
    <scope>NUCLEOTIDE SEQUENCE</scope>
    <source>
        <strain evidence="3">KI4</strain>
    </source>
</reference>
<protein>
    <submittedName>
        <fullName evidence="3">Uncharacterized protein</fullName>
    </submittedName>
</protein>
<dbReference type="Pfam" id="PF23988">
    <property type="entry name" value="DUF7309"/>
    <property type="match status" value="1"/>
</dbReference>
<dbReference type="EMBL" id="JADWDC010000049">
    <property type="protein sequence ID" value="MCC0178625.1"/>
    <property type="molecule type" value="Genomic_DNA"/>
</dbReference>
<dbReference type="Proteomes" id="UP000729733">
    <property type="component" value="Unassembled WGS sequence"/>
</dbReference>
<organism evidence="3 4">
    <name type="scientific">Waterburya agarophytonicola KI4</name>
    <dbReference type="NCBI Taxonomy" id="2874699"/>
    <lineage>
        <taxon>Bacteria</taxon>
        <taxon>Bacillati</taxon>
        <taxon>Cyanobacteriota</taxon>
        <taxon>Cyanophyceae</taxon>
        <taxon>Pleurocapsales</taxon>
        <taxon>Hyellaceae</taxon>
        <taxon>Waterburya</taxon>
        <taxon>Waterburya agarophytonicola</taxon>
    </lineage>
</organism>